<evidence type="ECO:0000313" key="2">
    <source>
        <dbReference type="EMBL" id="GFX86316.1"/>
    </source>
</evidence>
<evidence type="ECO:0000313" key="3">
    <source>
        <dbReference type="Proteomes" id="UP000887159"/>
    </source>
</evidence>
<dbReference type="Proteomes" id="UP000887159">
    <property type="component" value="Unassembled WGS sequence"/>
</dbReference>
<dbReference type="Pfam" id="PF00078">
    <property type="entry name" value="RVT_1"/>
    <property type="match status" value="1"/>
</dbReference>
<comment type="caution">
    <text evidence="2">The sequence shown here is derived from an EMBL/GenBank/DDBJ whole genome shotgun (WGS) entry which is preliminary data.</text>
</comment>
<accession>A0A8X6R6Q7</accession>
<keyword evidence="2" id="KW-0695">RNA-directed DNA polymerase</keyword>
<reference evidence="2" key="1">
    <citation type="submission" date="2020-08" db="EMBL/GenBank/DDBJ databases">
        <title>Multicomponent nature underlies the extraordinary mechanical properties of spider dragline silk.</title>
        <authorList>
            <person name="Kono N."/>
            <person name="Nakamura H."/>
            <person name="Mori M."/>
            <person name="Yoshida Y."/>
            <person name="Ohtoshi R."/>
            <person name="Malay A.D."/>
            <person name="Moran D.A.P."/>
            <person name="Tomita M."/>
            <person name="Numata K."/>
            <person name="Arakawa K."/>
        </authorList>
    </citation>
    <scope>NUCLEOTIDE SEQUENCE</scope>
</reference>
<keyword evidence="2" id="KW-0808">Transferase</keyword>
<gene>
    <name evidence="2" type="primary">AVEN_221281_1</name>
    <name evidence="2" type="ORF">TNCV_2561981</name>
</gene>
<feature type="domain" description="Reverse transcriptase" evidence="1">
    <location>
        <begin position="1"/>
        <end position="157"/>
    </location>
</feature>
<organism evidence="2 3">
    <name type="scientific">Trichonephila clavipes</name>
    <name type="common">Golden silk orbweaver</name>
    <name type="synonym">Nephila clavipes</name>
    <dbReference type="NCBI Taxonomy" id="2585209"/>
    <lineage>
        <taxon>Eukaryota</taxon>
        <taxon>Metazoa</taxon>
        <taxon>Ecdysozoa</taxon>
        <taxon>Arthropoda</taxon>
        <taxon>Chelicerata</taxon>
        <taxon>Arachnida</taxon>
        <taxon>Araneae</taxon>
        <taxon>Araneomorphae</taxon>
        <taxon>Entelegynae</taxon>
        <taxon>Araneoidea</taxon>
        <taxon>Nephilidae</taxon>
        <taxon>Trichonephila</taxon>
    </lineage>
</organism>
<proteinExistence type="predicted"/>
<evidence type="ECO:0000259" key="1">
    <source>
        <dbReference type="PROSITE" id="PS50878"/>
    </source>
</evidence>
<dbReference type="InterPro" id="IPR000477">
    <property type="entry name" value="RT_dom"/>
</dbReference>
<dbReference type="EMBL" id="BMAU01021004">
    <property type="protein sequence ID" value="GFX86316.1"/>
    <property type="molecule type" value="Genomic_DNA"/>
</dbReference>
<keyword evidence="3" id="KW-1185">Reference proteome</keyword>
<name>A0A8X6R6Q7_TRICX</name>
<dbReference type="PROSITE" id="PS50878">
    <property type="entry name" value="RT_POL"/>
    <property type="match status" value="1"/>
</dbReference>
<sequence length="157" mass="17636">MPKKCTDDALGKLNEVVLKGKKRNLHTILVFLDIKGDFDNAWWPGVLSLVKISNISGNLFAVISCFLKDRSVAVSLGHSSKEKFLNKGCPQGSVAGPFPWNVILNDFLEKILDFSTFETIAFADDSLLCFQRKCFHDIRRQAQLTICLHQPGQRIIN</sequence>
<protein>
    <submittedName>
        <fullName evidence="2">Reverse transcriptase domain-containing protein</fullName>
    </submittedName>
</protein>
<dbReference type="AlphaFoldDB" id="A0A8X6R6Q7"/>
<dbReference type="GO" id="GO:0003964">
    <property type="term" value="F:RNA-directed DNA polymerase activity"/>
    <property type="evidence" value="ECO:0007669"/>
    <property type="project" value="UniProtKB-KW"/>
</dbReference>
<keyword evidence="2" id="KW-0548">Nucleotidyltransferase</keyword>